<keyword evidence="1" id="KW-1133">Transmembrane helix</keyword>
<comment type="caution">
    <text evidence="2">The sequence shown here is derived from an EMBL/GenBank/DDBJ whole genome shotgun (WGS) entry which is preliminary data.</text>
</comment>
<protein>
    <submittedName>
        <fullName evidence="2">Uncharacterized protein</fullName>
    </submittedName>
</protein>
<keyword evidence="1" id="KW-0812">Transmembrane</keyword>
<feature type="non-terminal residue" evidence="2">
    <location>
        <position position="249"/>
    </location>
</feature>
<proteinExistence type="predicted"/>
<feature type="transmembrane region" description="Helical" evidence="1">
    <location>
        <begin position="46"/>
        <end position="64"/>
    </location>
</feature>
<reference evidence="2 3" key="1">
    <citation type="submission" date="2016-07" db="EMBL/GenBank/DDBJ databases">
        <title>Pervasive Adenine N6-methylation of Active Genes in Fungi.</title>
        <authorList>
            <consortium name="DOE Joint Genome Institute"/>
            <person name="Mondo S.J."/>
            <person name="Dannebaum R.O."/>
            <person name="Kuo R.C."/>
            <person name="Labutti K."/>
            <person name="Haridas S."/>
            <person name="Kuo A."/>
            <person name="Salamov A."/>
            <person name="Ahrendt S.R."/>
            <person name="Lipzen A."/>
            <person name="Sullivan W."/>
            <person name="Andreopoulos W.B."/>
            <person name="Clum A."/>
            <person name="Lindquist E."/>
            <person name="Daum C."/>
            <person name="Ramamoorthy G.K."/>
            <person name="Gryganskyi A."/>
            <person name="Culley D."/>
            <person name="Magnuson J.K."/>
            <person name="James T.Y."/>
            <person name="O'Malley M.A."/>
            <person name="Stajich J.E."/>
            <person name="Spatafora J.W."/>
            <person name="Visel A."/>
            <person name="Grigoriev I.V."/>
        </authorList>
    </citation>
    <scope>NUCLEOTIDE SEQUENCE [LARGE SCALE GENOMIC DNA]</scope>
    <source>
        <strain evidence="2 3">JEL800</strain>
    </source>
</reference>
<feature type="transmembrane region" description="Helical" evidence="1">
    <location>
        <begin position="71"/>
        <end position="90"/>
    </location>
</feature>
<dbReference type="EMBL" id="MCGO01000031">
    <property type="protein sequence ID" value="ORY41622.1"/>
    <property type="molecule type" value="Genomic_DNA"/>
</dbReference>
<dbReference type="AlphaFoldDB" id="A0A1Y2C3K6"/>
<name>A0A1Y2C3K6_9FUNG</name>
<feature type="transmembrane region" description="Helical" evidence="1">
    <location>
        <begin position="96"/>
        <end position="116"/>
    </location>
</feature>
<evidence type="ECO:0000313" key="3">
    <source>
        <dbReference type="Proteomes" id="UP000193642"/>
    </source>
</evidence>
<evidence type="ECO:0000313" key="2">
    <source>
        <dbReference type="EMBL" id="ORY41622.1"/>
    </source>
</evidence>
<keyword evidence="1" id="KW-0472">Membrane</keyword>
<keyword evidence="3" id="KW-1185">Reference proteome</keyword>
<feature type="transmembrane region" description="Helical" evidence="1">
    <location>
        <begin position="23"/>
        <end position="40"/>
    </location>
</feature>
<gene>
    <name evidence="2" type="ORF">BCR33DRAFT_718779</name>
</gene>
<accession>A0A1Y2C3K6</accession>
<dbReference type="OrthoDB" id="10374127at2759"/>
<evidence type="ECO:0000256" key="1">
    <source>
        <dbReference type="SAM" id="Phobius"/>
    </source>
</evidence>
<feature type="transmembrane region" description="Helical" evidence="1">
    <location>
        <begin position="164"/>
        <end position="188"/>
    </location>
</feature>
<sequence length="249" mass="28150">MSDISDAKLETFVFVPSDISRQIRTIVLVLSIFIGIILGIPECEPYYTGVFLITFSVFTSAAHLRLQAFYYLYFVPIFYLYLVCCLGHPLNIFISFHAILNVCILATAYILGCSPLRTSPTVLLTTAIITEDTKSFPPMFLALAAMQFVVIQTASLLADLPYPIQLFIQGLGAAIPFALFYAISYYGLDGLGNLNNAVNLQLKEGKKEEESLWNKVRAWHQQVARDKASVLKQENWIHRLKLQRRKERS</sequence>
<dbReference type="Proteomes" id="UP000193642">
    <property type="component" value="Unassembled WGS sequence"/>
</dbReference>
<organism evidence="2 3">
    <name type="scientific">Rhizoclosmatium globosum</name>
    <dbReference type="NCBI Taxonomy" id="329046"/>
    <lineage>
        <taxon>Eukaryota</taxon>
        <taxon>Fungi</taxon>
        <taxon>Fungi incertae sedis</taxon>
        <taxon>Chytridiomycota</taxon>
        <taxon>Chytridiomycota incertae sedis</taxon>
        <taxon>Chytridiomycetes</taxon>
        <taxon>Chytridiales</taxon>
        <taxon>Chytriomycetaceae</taxon>
        <taxon>Rhizoclosmatium</taxon>
    </lineage>
</organism>
<feature type="transmembrane region" description="Helical" evidence="1">
    <location>
        <begin position="136"/>
        <end position="158"/>
    </location>
</feature>